<evidence type="ECO:0000256" key="4">
    <source>
        <dbReference type="ARBA" id="ARBA00025742"/>
    </source>
</evidence>
<dbReference type="STRING" id="84035.SAMN05660742_11862"/>
<dbReference type="InterPro" id="IPR004843">
    <property type="entry name" value="Calcineurin-like_PHP"/>
</dbReference>
<dbReference type="GO" id="GO:0046872">
    <property type="term" value="F:metal ion binding"/>
    <property type="evidence" value="ECO:0007669"/>
    <property type="project" value="UniProtKB-KW"/>
</dbReference>
<keyword evidence="1" id="KW-0479">Metal-binding</keyword>
<evidence type="ECO:0000256" key="2">
    <source>
        <dbReference type="ARBA" id="ARBA00022801"/>
    </source>
</evidence>
<dbReference type="InterPro" id="IPR050884">
    <property type="entry name" value="CNP_phosphodiesterase-III"/>
</dbReference>
<dbReference type="SUPFAM" id="SSF56300">
    <property type="entry name" value="Metallo-dependent phosphatases"/>
    <property type="match status" value="1"/>
</dbReference>
<comment type="similarity">
    <text evidence="4">Belongs to the cyclic nucleotide phosphodiesterase class-III family.</text>
</comment>
<dbReference type="Pfam" id="PF00149">
    <property type="entry name" value="Metallophos"/>
    <property type="match status" value="1"/>
</dbReference>
<sequence>MKIALIGDLHYPSKNGVTKPIEQKILQARDEFFPYFLNQFFSEQVDFHIALGDLTNFGKADEYKEVYQFIRQYDSNFVHVIGNHDLYQMGYDAVQDFTKQKPYDFMEKDGAIYVRLATARELSPDNYGGSLDDQQLLWLEKIIHQSRTKPVIIFAHHPLVDTTKFSNRDMYSIDPAIDMWSILSQKKGKGFYLNGHTHVNDIRKKEQWNFCQCCAVMDFPSIRILTIEAGQISFSTKEILLSERMKENLLILKNGVEAFVSEPNASEITSIRELTVCF</sequence>
<accession>A0A1H7BYX3</accession>
<dbReference type="EMBL" id="FNZK01000018">
    <property type="protein sequence ID" value="SEJ82224.1"/>
    <property type="molecule type" value="Genomic_DNA"/>
</dbReference>
<dbReference type="PANTHER" id="PTHR42988:SF2">
    <property type="entry name" value="CYCLIC NUCLEOTIDE PHOSPHODIESTERASE CBUA0032-RELATED"/>
    <property type="match status" value="1"/>
</dbReference>
<keyword evidence="3" id="KW-0408">Iron</keyword>
<evidence type="ECO:0000259" key="5">
    <source>
        <dbReference type="Pfam" id="PF00149"/>
    </source>
</evidence>
<proteinExistence type="inferred from homology"/>
<evidence type="ECO:0000256" key="1">
    <source>
        <dbReference type="ARBA" id="ARBA00022723"/>
    </source>
</evidence>
<organism evidence="6 7">
    <name type="scientific">Propionispira arboris</name>
    <dbReference type="NCBI Taxonomy" id="84035"/>
    <lineage>
        <taxon>Bacteria</taxon>
        <taxon>Bacillati</taxon>
        <taxon>Bacillota</taxon>
        <taxon>Negativicutes</taxon>
        <taxon>Selenomonadales</taxon>
        <taxon>Selenomonadaceae</taxon>
        <taxon>Propionispira</taxon>
    </lineage>
</organism>
<evidence type="ECO:0000256" key="3">
    <source>
        <dbReference type="ARBA" id="ARBA00023004"/>
    </source>
</evidence>
<gene>
    <name evidence="6" type="ORF">SAMN05660742_11862</name>
</gene>
<dbReference type="GO" id="GO:0016787">
    <property type="term" value="F:hydrolase activity"/>
    <property type="evidence" value="ECO:0007669"/>
    <property type="project" value="UniProtKB-KW"/>
</dbReference>
<keyword evidence="2" id="KW-0378">Hydrolase</keyword>
<dbReference type="Gene3D" id="3.30.750.180">
    <property type="entry name" value="GpdQ, beta-strand dimerisation domain"/>
    <property type="match status" value="1"/>
</dbReference>
<dbReference type="Proteomes" id="UP000199662">
    <property type="component" value="Unassembled WGS sequence"/>
</dbReference>
<name>A0A1H7BYX3_9FIRM</name>
<evidence type="ECO:0000313" key="7">
    <source>
        <dbReference type="Proteomes" id="UP000199662"/>
    </source>
</evidence>
<dbReference type="InterPro" id="IPR042283">
    <property type="entry name" value="GpdQ_catalytic"/>
</dbReference>
<evidence type="ECO:0000313" key="6">
    <source>
        <dbReference type="EMBL" id="SEJ82224.1"/>
    </source>
</evidence>
<dbReference type="InterPro" id="IPR042281">
    <property type="entry name" value="GpdQ_beta-strand"/>
</dbReference>
<protein>
    <submittedName>
        <fullName evidence="6">Calcineurin-like phosphoesterase</fullName>
    </submittedName>
</protein>
<dbReference type="AlphaFoldDB" id="A0A1H7BYX3"/>
<dbReference type="InterPro" id="IPR029052">
    <property type="entry name" value="Metallo-depent_PP-like"/>
</dbReference>
<feature type="domain" description="Calcineurin-like phosphoesterase" evidence="5">
    <location>
        <begin position="1"/>
        <end position="199"/>
    </location>
</feature>
<reference evidence="7" key="1">
    <citation type="submission" date="2016-10" db="EMBL/GenBank/DDBJ databases">
        <authorList>
            <person name="Varghese N."/>
            <person name="Submissions S."/>
        </authorList>
    </citation>
    <scope>NUCLEOTIDE SEQUENCE [LARGE SCALE GENOMIC DNA]</scope>
    <source>
        <strain evidence="7">DSM 2179</strain>
    </source>
</reference>
<keyword evidence="7" id="KW-1185">Reference proteome</keyword>
<dbReference type="PANTHER" id="PTHR42988">
    <property type="entry name" value="PHOSPHOHYDROLASE"/>
    <property type="match status" value="1"/>
</dbReference>
<dbReference type="Gene3D" id="3.60.21.40">
    <property type="entry name" value="GpdQ, catalytic alpha/beta sandwich domain"/>
    <property type="match status" value="1"/>
</dbReference>
<dbReference type="RefSeq" id="WP_091833941.1">
    <property type="nucleotide sequence ID" value="NZ_FNZK01000018.1"/>
</dbReference>